<dbReference type="RefSeq" id="WP_005977835.1">
    <property type="nucleotide sequence ID" value="NZ_CABKNW010000002.1"/>
</dbReference>
<evidence type="ECO:0000313" key="2">
    <source>
        <dbReference type="EMBL" id="SQJ01861.1"/>
    </source>
</evidence>
<gene>
    <name evidence="2" type="ORF">NCTC12112_01227</name>
</gene>
<organism evidence="2 3">
    <name type="scientific">Fusobacterium ulcerans</name>
    <dbReference type="NCBI Taxonomy" id="861"/>
    <lineage>
        <taxon>Bacteria</taxon>
        <taxon>Fusobacteriati</taxon>
        <taxon>Fusobacteriota</taxon>
        <taxon>Fusobacteriia</taxon>
        <taxon>Fusobacteriales</taxon>
        <taxon>Fusobacteriaceae</taxon>
        <taxon>Fusobacterium</taxon>
    </lineage>
</organism>
<evidence type="ECO:0000256" key="1">
    <source>
        <dbReference type="SAM" id="Phobius"/>
    </source>
</evidence>
<dbReference type="InterPro" id="IPR024399">
    <property type="entry name" value="DUF2628"/>
</dbReference>
<dbReference type="Proteomes" id="UP000249008">
    <property type="component" value="Chromosome 1"/>
</dbReference>
<keyword evidence="1" id="KW-0472">Membrane</keyword>
<dbReference type="KEGG" id="ful:C4N20_13310"/>
<dbReference type="AlphaFoldDB" id="A0AAX1TUS0"/>
<dbReference type="Pfam" id="PF10947">
    <property type="entry name" value="DUF2628"/>
    <property type="match status" value="1"/>
</dbReference>
<feature type="transmembrane region" description="Helical" evidence="1">
    <location>
        <begin position="44"/>
        <end position="70"/>
    </location>
</feature>
<accession>A0AAX1TUS0</accession>
<sequence length="137" mass="16047">MKNPLLIEDVEFIENNIECLQDHVGNGFNHYVNEWLSDNTKFNFWAFFLAPFWLGYRGLYEYAILYIIFINITSDHLPSVYLAFLFLFPAYLGFKGNILYFEKVKNNIKKGRRTSGGVIGILIVILLQVAVFNIFYK</sequence>
<protein>
    <submittedName>
        <fullName evidence="2">Protein of uncharacterized function (DUF2628)</fullName>
    </submittedName>
</protein>
<reference evidence="2 3" key="1">
    <citation type="submission" date="2018-06" db="EMBL/GenBank/DDBJ databases">
        <authorList>
            <consortium name="Pathogen Informatics"/>
            <person name="Doyle S."/>
        </authorList>
    </citation>
    <scope>NUCLEOTIDE SEQUENCE [LARGE SCALE GENOMIC DNA]</scope>
    <source>
        <strain evidence="2 3">NCTC12112</strain>
    </source>
</reference>
<name>A0AAX1TUS0_9FUSO</name>
<evidence type="ECO:0000313" key="3">
    <source>
        <dbReference type="Proteomes" id="UP000249008"/>
    </source>
</evidence>
<feature type="transmembrane region" description="Helical" evidence="1">
    <location>
        <begin position="76"/>
        <end position="94"/>
    </location>
</feature>
<dbReference type="EMBL" id="LS483487">
    <property type="protein sequence ID" value="SQJ01861.1"/>
    <property type="molecule type" value="Genomic_DNA"/>
</dbReference>
<dbReference type="GeneID" id="78455798"/>
<proteinExistence type="predicted"/>
<keyword evidence="1" id="KW-0812">Transmembrane</keyword>
<feature type="transmembrane region" description="Helical" evidence="1">
    <location>
        <begin position="115"/>
        <end position="136"/>
    </location>
</feature>
<keyword evidence="1" id="KW-1133">Transmembrane helix</keyword>